<organism evidence="3 4">
    <name type="scientific">Muntiacus muntjak</name>
    <name type="common">Barking deer</name>
    <name type="synonym">Indian muntjac</name>
    <dbReference type="NCBI Taxonomy" id="9888"/>
    <lineage>
        <taxon>Eukaryota</taxon>
        <taxon>Metazoa</taxon>
        <taxon>Chordata</taxon>
        <taxon>Craniata</taxon>
        <taxon>Vertebrata</taxon>
        <taxon>Euteleostomi</taxon>
        <taxon>Mammalia</taxon>
        <taxon>Eutheria</taxon>
        <taxon>Laurasiatheria</taxon>
        <taxon>Artiodactyla</taxon>
        <taxon>Ruminantia</taxon>
        <taxon>Pecora</taxon>
        <taxon>Cervidae</taxon>
        <taxon>Muntiacinae</taxon>
        <taxon>Muntiacus</taxon>
    </lineage>
</organism>
<evidence type="ECO:0000313" key="3">
    <source>
        <dbReference type="EMBL" id="KAB0357628.1"/>
    </source>
</evidence>
<name>A0A5N3W9N6_MUNMU</name>
<reference evidence="3 4" key="1">
    <citation type="submission" date="2019-06" db="EMBL/GenBank/DDBJ databases">
        <title>Discovery of a novel chromosome fission-fusion reversal in muntjac.</title>
        <authorList>
            <person name="Mudd A.B."/>
            <person name="Bredeson J.V."/>
            <person name="Baum R."/>
            <person name="Hockemeyer D."/>
            <person name="Rokhsar D.S."/>
        </authorList>
    </citation>
    <scope>NUCLEOTIDE SEQUENCE [LARGE SCALE GENOMIC DNA]</scope>
    <source>
        <strain evidence="3">UTSW_UCB_Mm</strain>
        <tissue evidence="3">Fibroblast cell line</tissue>
    </source>
</reference>
<evidence type="ECO:0000256" key="1">
    <source>
        <dbReference type="ARBA" id="ARBA00006631"/>
    </source>
</evidence>
<sequence length="62" mass="6834">MLGPEGGKKPLKQPKKQAEEMDKEDKAFKQKQKEKQKLRGAKSKGRGKGPLATDGIKKSGKK</sequence>
<comment type="similarity">
    <text evidence="1">Belongs to the TMA7 family.</text>
</comment>
<feature type="compositionally biased region" description="Basic and acidic residues" evidence="2">
    <location>
        <begin position="16"/>
        <end position="37"/>
    </location>
</feature>
<accession>A0A5N3W9N6</accession>
<dbReference type="InterPro" id="IPR015157">
    <property type="entry name" value="TMA7"/>
</dbReference>
<protein>
    <submittedName>
        <fullName evidence="3">Uncharacterized protein</fullName>
    </submittedName>
</protein>
<evidence type="ECO:0000256" key="2">
    <source>
        <dbReference type="SAM" id="MobiDB-lite"/>
    </source>
</evidence>
<dbReference type="AlphaFoldDB" id="A0A5N3W9N6"/>
<feature type="region of interest" description="Disordered" evidence="2">
    <location>
        <begin position="1"/>
        <end position="62"/>
    </location>
</feature>
<dbReference type="Proteomes" id="UP000326458">
    <property type="component" value="Unassembled WGS sequence"/>
</dbReference>
<dbReference type="EMBL" id="VCEA01000001">
    <property type="protein sequence ID" value="KAB0357628.1"/>
    <property type="molecule type" value="Genomic_DNA"/>
</dbReference>
<feature type="compositionally biased region" description="Basic residues" evidence="2">
    <location>
        <begin position="38"/>
        <end position="47"/>
    </location>
</feature>
<evidence type="ECO:0000313" key="4">
    <source>
        <dbReference type="Proteomes" id="UP000326458"/>
    </source>
</evidence>
<keyword evidence="4" id="KW-1185">Reference proteome</keyword>
<proteinExistence type="inferred from homology"/>
<comment type="caution">
    <text evidence="3">The sequence shown here is derived from an EMBL/GenBank/DDBJ whole genome shotgun (WGS) entry which is preliminary data.</text>
</comment>
<dbReference type="PANTHER" id="PTHR28632">
    <property type="entry name" value="TRANSLATION MACHINERY-ASSOCIATED PROTEIN 7"/>
    <property type="match status" value="1"/>
</dbReference>
<gene>
    <name evidence="3" type="ORF">FD754_001784</name>
</gene>
<dbReference type="Pfam" id="PF09072">
    <property type="entry name" value="TMA7"/>
    <property type="match status" value="1"/>
</dbReference>